<dbReference type="Gene3D" id="1.10.10.60">
    <property type="entry name" value="Homeodomain-like"/>
    <property type="match status" value="2"/>
</dbReference>
<dbReference type="Pfam" id="PF12833">
    <property type="entry name" value="HTH_18"/>
    <property type="match status" value="1"/>
</dbReference>
<protein>
    <submittedName>
        <fullName evidence="11">Response regulator</fullName>
    </submittedName>
</protein>
<accession>A0ABW1VA51</accession>
<dbReference type="Pfam" id="PF00072">
    <property type="entry name" value="Response_reg"/>
    <property type="match status" value="1"/>
</dbReference>
<feature type="domain" description="Response regulatory" evidence="10">
    <location>
        <begin position="3"/>
        <end position="120"/>
    </location>
</feature>
<evidence type="ECO:0000259" key="9">
    <source>
        <dbReference type="PROSITE" id="PS01124"/>
    </source>
</evidence>
<dbReference type="CDD" id="cd17536">
    <property type="entry name" value="REC_YesN-like"/>
    <property type="match status" value="1"/>
</dbReference>
<dbReference type="Gene3D" id="3.40.50.2300">
    <property type="match status" value="1"/>
</dbReference>
<evidence type="ECO:0000256" key="7">
    <source>
        <dbReference type="ARBA" id="ARBA00023163"/>
    </source>
</evidence>
<dbReference type="PRINTS" id="PR00032">
    <property type="entry name" value="HTHARAC"/>
</dbReference>
<keyword evidence="12" id="KW-1185">Reference proteome</keyword>
<sequence length="454" mass="53584">MIAVLIVDDEKIVRKGLTSFMPWSQFGMKVVGEANNGENALEFLESNKVDLMFTDLHMPVMSGIELMREVTKRYPHIQIVVLTLHQDFDYIQEALRLGAIDYIAKTELDKEQFDDILVRISSLLDMKKVRLLSQPEQEDRIDSKVYVAYLLSTNHEFTLEASETAEGGIELESGIWYWNDRPEPLVEALAYFCIEGTSGMERKELYKLIRNYKRNGLFYDYNPAVPMKTLTLEELVNRVSYEAQVEITAIKQSWLESDWIYDEELFETRMKELKTIQLPAIRLMRLFFSLTDEWNRMYNKMLEQELMMEDHFITFVQFSEWLKRTRQLLRDCIEKPQFSVEIQSSITKAKTLALQTYKNAVTAAEMAKHVNMSLSYFSQCFKQIVGKTYTDYLRDIRMEHAKNYLMHTSKTIQWIAEEVGYNDEKYFSRLFKEYVGMLPSDYRAGHKLDRERDK</sequence>
<feature type="domain" description="HTH araC/xylS-type" evidence="9">
    <location>
        <begin position="347"/>
        <end position="445"/>
    </location>
</feature>
<dbReference type="InterPro" id="IPR018060">
    <property type="entry name" value="HTH_AraC"/>
</dbReference>
<reference evidence="12" key="1">
    <citation type="journal article" date="2019" name="Int. J. Syst. Evol. Microbiol.">
        <title>The Global Catalogue of Microorganisms (GCM) 10K type strain sequencing project: providing services to taxonomists for standard genome sequencing and annotation.</title>
        <authorList>
            <consortium name="The Broad Institute Genomics Platform"/>
            <consortium name="The Broad Institute Genome Sequencing Center for Infectious Disease"/>
            <person name="Wu L."/>
            <person name="Ma J."/>
        </authorList>
    </citation>
    <scope>NUCLEOTIDE SEQUENCE [LARGE SCALE GENOMIC DNA]</scope>
    <source>
        <strain evidence="12">PCU 280</strain>
    </source>
</reference>
<dbReference type="SUPFAM" id="SSF52172">
    <property type="entry name" value="CheY-like"/>
    <property type="match status" value="1"/>
</dbReference>
<evidence type="ECO:0000256" key="4">
    <source>
        <dbReference type="ARBA" id="ARBA00023012"/>
    </source>
</evidence>
<dbReference type="InterPro" id="IPR009057">
    <property type="entry name" value="Homeodomain-like_sf"/>
</dbReference>
<comment type="subcellular location">
    <subcellularLocation>
        <location evidence="1">Cytoplasm</location>
    </subcellularLocation>
</comment>
<keyword evidence="7" id="KW-0804">Transcription</keyword>
<dbReference type="PANTHER" id="PTHR42713:SF3">
    <property type="entry name" value="TRANSCRIPTIONAL REGULATORY PROTEIN HPTR"/>
    <property type="match status" value="1"/>
</dbReference>
<dbReference type="SMART" id="SM00448">
    <property type="entry name" value="REC"/>
    <property type="match status" value="1"/>
</dbReference>
<keyword evidence="6" id="KW-0238">DNA-binding</keyword>
<dbReference type="SUPFAM" id="SSF46689">
    <property type="entry name" value="Homeodomain-like"/>
    <property type="match status" value="2"/>
</dbReference>
<dbReference type="SMART" id="SM00342">
    <property type="entry name" value="HTH_ARAC"/>
    <property type="match status" value="1"/>
</dbReference>
<keyword evidence="5" id="KW-0805">Transcription regulation</keyword>
<dbReference type="EMBL" id="JBHSTE010000007">
    <property type="protein sequence ID" value="MFC6334741.1"/>
    <property type="molecule type" value="Genomic_DNA"/>
</dbReference>
<evidence type="ECO:0000259" key="10">
    <source>
        <dbReference type="PROSITE" id="PS50110"/>
    </source>
</evidence>
<evidence type="ECO:0000256" key="6">
    <source>
        <dbReference type="ARBA" id="ARBA00023125"/>
    </source>
</evidence>
<dbReference type="PROSITE" id="PS00041">
    <property type="entry name" value="HTH_ARAC_FAMILY_1"/>
    <property type="match status" value="1"/>
</dbReference>
<keyword evidence="4" id="KW-0902">Two-component regulatory system</keyword>
<evidence type="ECO:0000256" key="1">
    <source>
        <dbReference type="ARBA" id="ARBA00004496"/>
    </source>
</evidence>
<keyword evidence="2" id="KW-0963">Cytoplasm</keyword>
<name>A0ABW1VA51_9BACL</name>
<proteinExistence type="predicted"/>
<dbReference type="PROSITE" id="PS50110">
    <property type="entry name" value="RESPONSE_REGULATORY"/>
    <property type="match status" value="1"/>
</dbReference>
<evidence type="ECO:0000256" key="5">
    <source>
        <dbReference type="ARBA" id="ARBA00023015"/>
    </source>
</evidence>
<evidence type="ECO:0000313" key="12">
    <source>
        <dbReference type="Proteomes" id="UP001596233"/>
    </source>
</evidence>
<dbReference type="InterPro" id="IPR018062">
    <property type="entry name" value="HTH_AraC-typ_CS"/>
</dbReference>
<dbReference type="PANTHER" id="PTHR42713">
    <property type="entry name" value="HISTIDINE KINASE-RELATED"/>
    <property type="match status" value="1"/>
</dbReference>
<evidence type="ECO:0000313" key="11">
    <source>
        <dbReference type="EMBL" id="MFC6334741.1"/>
    </source>
</evidence>
<evidence type="ECO:0000256" key="8">
    <source>
        <dbReference type="PROSITE-ProRule" id="PRU00169"/>
    </source>
</evidence>
<dbReference type="Proteomes" id="UP001596233">
    <property type="component" value="Unassembled WGS sequence"/>
</dbReference>
<dbReference type="InterPro" id="IPR001789">
    <property type="entry name" value="Sig_transdc_resp-reg_receiver"/>
</dbReference>
<dbReference type="RefSeq" id="WP_379237573.1">
    <property type="nucleotide sequence ID" value="NZ_JBHSTE010000007.1"/>
</dbReference>
<gene>
    <name evidence="11" type="ORF">ACFP56_19080</name>
</gene>
<dbReference type="PROSITE" id="PS01124">
    <property type="entry name" value="HTH_ARAC_FAMILY_2"/>
    <property type="match status" value="1"/>
</dbReference>
<feature type="modified residue" description="4-aspartylphosphate" evidence="8">
    <location>
        <position position="55"/>
    </location>
</feature>
<comment type="caution">
    <text evidence="11">The sequence shown here is derived from an EMBL/GenBank/DDBJ whole genome shotgun (WGS) entry which is preliminary data.</text>
</comment>
<dbReference type="InterPro" id="IPR020449">
    <property type="entry name" value="Tscrpt_reg_AraC-type_HTH"/>
</dbReference>
<evidence type="ECO:0000256" key="2">
    <source>
        <dbReference type="ARBA" id="ARBA00022490"/>
    </source>
</evidence>
<evidence type="ECO:0000256" key="3">
    <source>
        <dbReference type="ARBA" id="ARBA00022553"/>
    </source>
</evidence>
<organism evidence="11 12">
    <name type="scientific">Paenibacillus septentrionalis</name>
    <dbReference type="NCBI Taxonomy" id="429342"/>
    <lineage>
        <taxon>Bacteria</taxon>
        <taxon>Bacillati</taxon>
        <taxon>Bacillota</taxon>
        <taxon>Bacilli</taxon>
        <taxon>Bacillales</taxon>
        <taxon>Paenibacillaceae</taxon>
        <taxon>Paenibacillus</taxon>
    </lineage>
</organism>
<dbReference type="InterPro" id="IPR011006">
    <property type="entry name" value="CheY-like_superfamily"/>
</dbReference>
<dbReference type="InterPro" id="IPR051552">
    <property type="entry name" value="HptR"/>
</dbReference>
<keyword evidence="3 8" id="KW-0597">Phosphoprotein</keyword>